<evidence type="ECO:0000313" key="2">
    <source>
        <dbReference type="Proteomes" id="UP000178099"/>
    </source>
</evidence>
<dbReference type="AlphaFoldDB" id="A0A1G2DBE7"/>
<comment type="caution">
    <text evidence="1">The sequence shown here is derived from an EMBL/GenBank/DDBJ whole genome shotgun (WGS) entry which is preliminary data.</text>
</comment>
<name>A0A1G2DBE7_9BACT</name>
<dbReference type="Proteomes" id="UP000178099">
    <property type="component" value="Unassembled WGS sequence"/>
</dbReference>
<accession>A0A1G2DBE7</accession>
<protein>
    <submittedName>
        <fullName evidence="1">Uncharacterized protein</fullName>
    </submittedName>
</protein>
<dbReference type="EMBL" id="MHLN01000029">
    <property type="protein sequence ID" value="OGZ10957.1"/>
    <property type="molecule type" value="Genomic_DNA"/>
</dbReference>
<sequence length="138" mass="15921">MTDKKLSEEFVKRSVIQYLSKNGWGHFQFGGLREHGVDIRARHSRYSRYFLIEVKGEGSSPQMNENYFVYSLGQIVTRMTASGTTRTYYGLALPEAVAKIAKRRIPWQVAKKLLLYVFVIDAKGNVEQLSWKELKNAQ</sequence>
<proteinExistence type="predicted"/>
<gene>
    <name evidence="1" type="ORF">A3D67_01830</name>
</gene>
<evidence type="ECO:0000313" key="1">
    <source>
        <dbReference type="EMBL" id="OGZ10957.1"/>
    </source>
</evidence>
<organism evidence="1 2">
    <name type="scientific">Candidatus Lloydbacteria bacterium RIFCSPHIGHO2_02_FULL_51_22</name>
    <dbReference type="NCBI Taxonomy" id="1798663"/>
    <lineage>
        <taxon>Bacteria</taxon>
        <taxon>Candidatus Lloydiibacteriota</taxon>
    </lineage>
</organism>
<reference evidence="1 2" key="1">
    <citation type="journal article" date="2016" name="Nat. Commun.">
        <title>Thousands of microbial genomes shed light on interconnected biogeochemical processes in an aquifer system.</title>
        <authorList>
            <person name="Anantharaman K."/>
            <person name="Brown C.T."/>
            <person name="Hug L.A."/>
            <person name="Sharon I."/>
            <person name="Castelle C.J."/>
            <person name="Probst A.J."/>
            <person name="Thomas B.C."/>
            <person name="Singh A."/>
            <person name="Wilkins M.J."/>
            <person name="Karaoz U."/>
            <person name="Brodie E.L."/>
            <person name="Williams K.H."/>
            <person name="Hubbard S.S."/>
            <person name="Banfield J.F."/>
        </authorList>
    </citation>
    <scope>NUCLEOTIDE SEQUENCE [LARGE SCALE GENOMIC DNA]</scope>
</reference>